<evidence type="ECO:0000313" key="3">
    <source>
        <dbReference type="Proteomes" id="UP000770661"/>
    </source>
</evidence>
<gene>
    <name evidence="2" type="ORF">GWK47_010457</name>
</gene>
<reference evidence="2" key="1">
    <citation type="submission" date="2020-07" db="EMBL/GenBank/DDBJ databases">
        <title>The High-quality genome of the commercially important snow crab, Chionoecetes opilio.</title>
        <authorList>
            <person name="Jeong J.-H."/>
            <person name="Ryu S."/>
        </authorList>
    </citation>
    <scope>NUCLEOTIDE SEQUENCE</scope>
    <source>
        <strain evidence="2">MADBK_172401_WGS</strain>
        <tissue evidence="2">Digestive gland</tissue>
    </source>
</reference>
<evidence type="ECO:0000256" key="1">
    <source>
        <dbReference type="SAM" id="MobiDB-lite"/>
    </source>
</evidence>
<dbReference type="EMBL" id="JACEEZ010019099">
    <property type="protein sequence ID" value="KAG0716093.1"/>
    <property type="molecule type" value="Genomic_DNA"/>
</dbReference>
<protein>
    <submittedName>
        <fullName evidence="2">Uncharacterized protein</fullName>
    </submittedName>
</protein>
<comment type="caution">
    <text evidence="2">The sequence shown here is derived from an EMBL/GenBank/DDBJ whole genome shotgun (WGS) entry which is preliminary data.</text>
</comment>
<feature type="region of interest" description="Disordered" evidence="1">
    <location>
        <begin position="38"/>
        <end position="104"/>
    </location>
</feature>
<feature type="compositionally biased region" description="Polar residues" evidence="1">
    <location>
        <begin position="65"/>
        <end position="75"/>
    </location>
</feature>
<accession>A0A8J4XW97</accession>
<name>A0A8J4XW97_CHIOP</name>
<evidence type="ECO:0000313" key="2">
    <source>
        <dbReference type="EMBL" id="KAG0716093.1"/>
    </source>
</evidence>
<dbReference type="AlphaFoldDB" id="A0A8J4XW97"/>
<organism evidence="2 3">
    <name type="scientific">Chionoecetes opilio</name>
    <name type="common">Atlantic snow crab</name>
    <name type="synonym">Cancer opilio</name>
    <dbReference type="NCBI Taxonomy" id="41210"/>
    <lineage>
        <taxon>Eukaryota</taxon>
        <taxon>Metazoa</taxon>
        <taxon>Ecdysozoa</taxon>
        <taxon>Arthropoda</taxon>
        <taxon>Crustacea</taxon>
        <taxon>Multicrustacea</taxon>
        <taxon>Malacostraca</taxon>
        <taxon>Eumalacostraca</taxon>
        <taxon>Eucarida</taxon>
        <taxon>Decapoda</taxon>
        <taxon>Pleocyemata</taxon>
        <taxon>Brachyura</taxon>
        <taxon>Eubrachyura</taxon>
        <taxon>Majoidea</taxon>
        <taxon>Majidae</taxon>
        <taxon>Chionoecetes</taxon>
    </lineage>
</organism>
<sequence>MKARSWGSPENLQNGWKNVKDWYVKLSKRTSGQATKMLTERDKGVPCPLMSPDTLVNLPRAPSPDAQTSQASTHMTPGKPHPGGHGVAAAGSRPQPAVRGRLQH</sequence>
<keyword evidence="3" id="KW-1185">Reference proteome</keyword>
<proteinExistence type="predicted"/>
<dbReference type="Proteomes" id="UP000770661">
    <property type="component" value="Unassembled WGS sequence"/>
</dbReference>
<dbReference type="OrthoDB" id="6162629at2759"/>